<dbReference type="AlphaFoldDB" id="A0A2T0B6H5"/>
<name>A0A2T0B6H5_9CLOT</name>
<dbReference type="Proteomes" id="UP000239706">
    <property type="component" value="Unassembled WGS sequence"/>
</dbReference>
<dbReference type="OrthoDB" id="1935644at2"/>
<evidence type="ECO:0000313" key="1">
    <source>
        <dbReference type="EMBL" id="PRR79397.1"/>
    </source>
</evidence>
<gene>
    <name evidence="1" type="ORF">CLLI_08770</name>
</gene>
<reference evidence="1 2" key="1">
    <citation type="submission" date="2018-03" db="EMBL/GenBank/DDBJ databases">
        <title>Genome sequence of Clostridium liquoris DSM 100320.</title>
        <authorList>
            <person name="Poehlein A."/>
            <person name="Daniel R."/>
        </authorList>
    </citation>
    <scope>NUCLEOTIDE SEQUENCE [LARGE SCALE GENOMIC DNA]</scope>
    <source>
        <strain evidence="1 2">DSM 100320</strain>
    </source>
</reference>
<comment type="caution">
    <text evidence="1">The sequence shown here is derived from an EMBL/GenBank/DDBJ whole genome shotgun (WGS) entry which is preliminary data.</text>
</comment>
<proteinExistence type="predicted"/>
<evidence type="ECO:0000313" key="2">
    <source>
        <dbReference type="Proteomes" id="UP000239706"/>
    </source>
</evidence>
<organism evidence="1 2">
    <name type="scientific">Clostridium liquoris</name>
    <dbReference type="NCBI Taxonomy" id="1289519"/>
    <lineage>
        <taxon>Bacteria</taxon>
        <taxon>Bacillati</taxon>
        <taxon>Bacillota</taxon>
        <taxon>Clostridia</taxon>
        <taxon>Eubacteriales</taxon>
        <taxon>Clostridiaceae</taxon>
        <taxon>Clostridium</taxon>
    </lineage>
</organism>
<dbReference type="RefSeq" id="WP_106063025.1">
    <property type="nucleotide sequence ID" value="NZ_PVXO01000027.1"/>
</dbReference>
<dbReference type="EMBL" id="PVXO01000027">
    <property type="protein sequence ID" value="PRR79397.1"/>
    <property type="molecule type" value="Genomic_DNA"/>
</dbReference>
<protein>
    <submittedName>
        <fullName evidence="1">Uncharacterized protein</fullName>
    </submittedName>
</protein>
<accession>A0A2T0B6H5</accession>
<sequence>MEYRLNKIDTEVRQTIQDETKEGLIHRKLGLKINKNVYKDNKNKNFSEQLKKYSENKKNTSKVISVEAERVQHAEIEAFMDENEKNILSSGRFLDIKR</sequence>
<keyword evidence="2" id="KW-1185">Reference proteome</keyword>